<evidence type="ECO:0000313" key="4">
    <source>
        <dbReference type="Proteomes" id="UP000467132"/>
    </source>
</evidence>
<dbReference type="Gene3D" id="2.60.200.20">
    <property type="match status" value="1"/>
</dbReference>
<feature type="domain" description="FHA" evidence="2">
    <location>
        <begin position="73"/>
        <end position="122"/>
    </location>
</feature>
<dbReference type="OrthoDB" id="9816434at2"/>
<evidence type="ECO:0000259" key="2">
    <source>
        <dbReference type="PROSITE" id="PS50006"/>
    </source>
</evidence>
<dbReference type="SUPFAM" id="SSF49879">
    <property type="entry name" value="SMAD/FHA domain"/>
    <property type="match status" value="1"/>
</dbReference>
<evidence type="ECO:0000256" key="1">
    <source>
        <dbReference type="SAM" id="Phobius"/>
    </source>
</evidence>
<dbReference type="InterPro" id="IPR008984">
    <property type="entry name" value="SMAD_FHA_dom_sf"/>
</dbReference>
<dbReference type="SMART" id="SM00240">
    <property type="entry name" value="FHA"/>
    <property type="match status" value="1"/>
</dbReference>
<sequence>MFDIVWSGISSVFRYIYILLIYLFMFWIIRLIYLDIKGIKNKEIRGDTYLKLINRKDSLPFKVDEFYSLVSNVTIGRSNGNKITIKDPYISKEHAQIIKDKDAYFLEDLNSANGTYVNNIKINNAIKLSSGDTITIGRINFLFVIEE</sequence>
<dbReference type="RefSeq" id="WP_160196344.1">
    <property type="nucleotide sequence ID" value="NZ_QXXA01000004.1"/>
</dbReference>
<evidence type="ECO:0000313" key="3">
    <source>
        <dbReference type="EMBL" id="NBI05857.1"/>
    </source>
</evidence>
<keyword evidence="1" id="KW-1133">Transmembrane helix</keyword>
<reference evidence="3 4" key="1">
    <citation type="submission" date="2018-08" db="EMBL/GenBank/DDBJ databases">
        <title>Murine metabolic-syndrome-specific gut microbial biobank.</title>
        <authorList>
            <person name="Liu C."/>
        </authorList>
    </citation>
    <scope>NUCLEOTIDE SEQUENCE [LARGE SCALE GENOMIC DNA]</scope>
    <source>
        <strain evidence="3 4">583</strain>
    </source>
</reference>
<dbReference type="AlphaFoldDB" id="A0A845QSR3"/>
<feature type="transmembrane region" description="Helical" evidence="1">
    <location>
        <begin position="12"/>
        <end position="33"/>
    </location>
</feature>
<gene>
    <name evidence="3" type="ORF">D3Z33_03175</name>
</gene>
<protein>
    <submittedName>
        <fullName evidence="3">FHA domain-containing protein</fullName>
    </submittedName>
</protein>
<accession>A0A845QSR3</accession>
<dbReference type="CDD" id="cd00060">
    <property type="entry name" value="FHA"/>
    <property type="match status" value="1"/>
</dbReference>
<organism evidence="3 4">
    <name type="scientific">Senegalia massiliensis</name>
    <dbReference type="NCBI Taxonomy" id="1720316"/>
    <lineage>
        <taxon>Bacteria</taxon>
        <taxon>Bacillati</taxon>
        <taxon>Bacillota</taxon>
        <taxon>Clostridia</taxon>
        <taxon>Eubacteriales</taxon>
        <taxon>Clostridiaceae</taxon>
        <taxon>Senegalia</taxon>
    </lineage>
</organism>
<dbReference type="InterPro" id="IPR050923">
    <property type="entry name" value="Cell_Proc_Reg/RNA_Proc"/>
</dbReference>
<dbReference type="InterPro" id="IPR000253">
    <property type="entry name" value="FHA_dom"/>
</dbReference>
<keyword evidence="4" id="KW-1185">Reference proteome</keyword>
<dbReference type="PROSITE" id="PS50006">
    <property type="entry name" value="FHA_DOMAIN"/>
    <property type="match status" value="1"/>
</dbReference>
<comment type="caution">
    <text evidence="3">The sequence shown here is derived from an EMBL/GenBank/DDBJ whole genome shotgun (WGS) entry which is preliminary data.</text>
</comment>
<dbReference type="Proteomes" id="UP000467132">
    <property type="component" value="Unassembled WGS sequence"/>
</dbReference>
<name>A0A845QSR3_9CLOT</name>
<keyword evidence="1" id="KW-0812">Transmembrane</keyword>
<dbReference type="PANTHER" id="PTHR23308">
    <property type="entry name" value="NUCLEAR INHIBITOR OF PROTEIN PHOSPHATASE-1"/>
    <property type="match status" value="1"/>
</dbReference>
<proteinExistence type="predicted"/>
<keyword evidence="1" id="KW-0472">Membrane</keyword>
<dbReference type="EMBL" id="QXXA01000004">
    <property type="protein sequence ID" value="NBI05857.1"/>
    <property type="molecule type" value="Genomic_DNA"/>
</dbReference>
<dbReference type="Pfam" id="PF00498">
    <property type="entry name" value="FHA"/>
    <property type="match status" value="1"/>
</dbReference>